<evidence type="ECO:0000259" key="15">
    <source>
        <dbReference type="Pfam" id="PF02727"/>
    </source>
</evidence>
<accession>A0A6A1VMT3</accession>
<dbReference type="GO" id="GO:0048038">
    <property type="term" value="F:quinone binding"/>
    <property type="evidence" value="ECO:0007669"/>
    <property type="project" value="InterPro"/>
</dbReference>
<keyword evidence="4 12" id="KW-0479">Metal-binding</keyword>
<comment type="caution">
    <text evidence="17">The sequence shown here is derived from an EMBL/GenBank/DDBJ whole genome shotgun (WGS) entry which is preliminary data.</text>
</comment>
<dbReference type="Pfam" id="PF01179">
    <property type="entry name" value="Cu_amine_oxid"/>
    <property type="match status" value="1"/>
</dbReference>
<dbReference type="InterPro" id="IPR036460">
    <property type="entry name" value="Cu_amine_oxidase_C_sf"/>
</dbReference>
<feature type="domain" description="Copper amine oxidase catalytic" evidence="14">
    <location>
        <begin position="242"/>
        <end position="659"/>
    </location>
</feature>
<keyword evidence="8" id="KW-1015">Disulfide bond</keyword>
<dbReference type="OrthoDB" id="5379943at2759"/>
<organism evidence="17 18">
    <name type="scientific">Morella rubra</name>
    <name type="common">Chinese bayberry</name>
    <dbReference type="NCBI Taxonomy" id="262757"/>
    <lineage>
        <taxon>Eukaryota</taxon>
        <taxon>Viridiplantae</taxon>
        <taxon>Streptophyta</taxon>
        <taxon>Embryophyta</taxon>
        <taxon>Tracheophyta</taxon>
        <taxon>Spermatophyta</taxon>
        <taxon>Magnoliopsida</taxon>
        <taxon>eudicotyledons</taxon>
        <taxon>Gunneridae</taxon>
        <taxon>Pentapetalae</taxon>
        <taxon>rosids</taxon>
        <taxon>fabids</taxon>
        <taxon>Fagales</taxon>
        <taxon>Myricaceae</taxon>
        <taxon>Morella</taxon>
    </lineage>
</organism>
<keyword evidence="6 12" id="KW-0560">Oxidoreductase</keyword>
<reference evidence="17 18" key="1">
    <citation type="journal article" date="2019" name="Plant Biotechnol. J.">
        <title>The red bayberry genome and genetic basis of sex determination.</title>
        <authorList>
            <person name="Jia H.M."/>
            <person name="Jia H.J."/>
            <person name="Cai Q.L."/>
            <person name="Wang Y."/>
            <person name="Zhao H.B."/>
            <person name="Yang W.F."/>
            <person name="Wang G.Y."/>
            <person name="Li Y.H."/>
            <person name="Zhan D.L."/>
            <person name="Shen Y.T."/>
            <person name="Niu Q.F."/>
            <person name="Chang L."/>
            <person name="Qiu J."/>
            <person name="Zhao L."/>
            <person name="Xie H.B."/>
            <person name="Fu W.Y."/>
            <person name="Jin J."/>
            <person name="Li X.W."/>
            <person name="Jiao Y."/>
            <person name="Zhou C.C."/>
            <person name="Tu T."/>
            <person name="Chai C.Y."/>
            <person name="Gao J.L."/>
            <person name="Fan L.J."/>
            <person name="van de Weg E."/>
            <person name="Wang J.Y."/>
            <person name="Gao Z.S."/>
        </authorList>
    </citation>
    <scope>NUCLEOTIDE SEQUENCE [LARGE SCALE GENOMIC DNA]</scope>
    <source>
        <tissue evidence="17">Leaves</tissue>
    </source>
</reference>
<dbReference type="SUPFAM" id="SSF49998">
    <property type="entry name" value="Amine oxidase catalytic domain"/>
    <property type="match status" value="1"/>
</dbReference>
<dbReference type="Gene3D" id="3.10.450.40">
    <property type="match status" value="2"/>
</dbReference>
<dbReference type="PROSITE" id="PS01165">
    <property type="entry name" value="COPPER_AMINE_OXID_2"/>
    <property type="match status" value="1"/>
</dbReference>
<dbReference type="FunFam" id="2.70.98.20:FF:000004">
    <property type="entry name" value="Amine oxidase"/>
    <property type="match status" value="1"/>
</dbReference>
<dbReference type="PROSITE" id="PS01164">
    <property type="entry name" value="COPPER_AMINE_OXID_1"/>
    <property type="match status" value="1"/>
</dbReference>
<comment type="PTM">
    <text evidence="11 12">Topaquinone (TPQ) is generated by copper-dependent autoxidation of a specific tyrosyl residue.</text>
</comment>
<evidence type="ECO:0000256" key="2">
    <source>
        <dbReference type="ARBA" id="ARBA00007983"/>
    </source>
</evidence>
<proteinExistence type="inferred from homology"/>
<keyword evidence="18" id="KW-1185">Reference proteome</keyword>
<dbReference type="Pfam" id="PF02727">
    <property type="entry name" value="Cu_amine_oxidN2"/>
    <property type="match status" value="1"/>
</dbReference>
<evidence type="ECO:0000259" key="14">
    <source>
        <dbReference type="Pfam" id="PF01179"/>
    </source>
</evidence>
<dbReference type="PANTHER" id="PTHR10638:SF87">
    <property type="entry name" value="AMINE OXIDASE [COPPER-CONTAINING] ALPHA 2, PEROXISOMAL-RELATED"/>
    <property type="match status" value="1"/>
</dbReference>
<dbReference type="InterPro" id="IPR049947">
    <property type="entry name" value="Cu_Am_Ox_Cu-bd"/>
</dbReference>
<dbReference type="InterPro" id="IPR015802">
    <property type="entry name" value="Cu_amine_oxidase_N3"/>
</dbReference>
<dbReference type="EMBL" id="RXIC02000023">
    <property type="protein sequence ID" value="KAB1214201.1"/>
    <property type="molecule type" value="Genomic_DNA"/>
</dbReference>
<feature type="chain" id="PRO_5025546592" description="Amine oxidase" evidence="13">
    <location>
        <begin position="24"/>
        <end position="689"/>
    </location>
</feature>
<evidence type="ECO:0000256" key="12">
    <source>
        <dbReference type="RuleBase" id="RU000672"/>
    </source>
</evidence>
<evidence type="ECO:0000256" key="6">
    <source>
        <dbReference type="ARBA" id="ARBA00023002"/>
    </source>
</evidence>
<comment type="cofactor">
    <cofactor evidence="1">
        <name>Cu cation</name>
        <dbReference type="ChEBI" id="CHEBI:23378"/>
    </cofactor>
</comment>
<dbReference type="SUPFAM" id="SSF54416">
    <property type="entry name" value="Amine oxidase N-terminal region"/>
    <property type="match status" value="2"/>
</dbReference>
<dbReference type="Pfam" id="PF02728">
    <property type="entry name" value="Cu_amine_oxidN3"/>
    <property type="match status" value="1"/>
</dbReference>
<evidence type="ECO:0000256" key="9">
    <source>
        <dbReference type="ARBA" id="ARBA00048032"/>
    </source>
</evidence>
<feature type="domain" description="Copper amine oxidase N3-terminal" evidence="16">
    <location>
        <begin position="120"/>
        <end position="216"/>
    </location>
</feature>
<evidence type="ECO:0000259" key="16">
    <source>
        <dbReference type="Pfam" id="PF02728"/>
    </source>
</evidence>
<feature type="modified residue" description="2',4',5'-topaquinone" evidence="11">
    <location>
        <position position="412"/>
    </location>
</feature>
<feature type="active site" description="Schiff-base intermediate with substrate; via topaquinone" evidence="10">
    <location>
        <position position="412"/>
    </location>
</feature>
<evidence type="ECO:0000256" key="8">
    <source>
        <dbReference type="ARBA" id="ARBA00023157"/>
    </source>
</evidence>
<sequence>MASTLKLVVFILLSLCTLSPVSSHRRHPLDSLTPAEFARVRAVVKKSYPSPKHNLTFQYVGLDEPDKPAIHSWLSNPSSKSPPRRASVITRLDRQTHEIIVDISTRSIVSDHVYKGHGYPMLTSDEQVAAYGLPKTYEPFIKSVKKRGLNLSDVVCSTYTVGWFGEVKSRRVLKLLCYYIDGTVNLYLRPLEGITLVVDLDEMNIVEYYDRFTVPVPKAEGTDYRASKQKPPFGPHLNGAAFIQPDGPGFKIDGQLSVNVTRLWAYWVFHLSFDVRAGPIISLASIYDLEKQEYRRVLYRGFISEEFVPYQDPTVEWYYRTFFDSGEFGFGQCAVSLKPLADCPANAVFLDAYYAGQDGTPVKTPNTFCIFENYAGNIMWRHTELGIPDEVIKEVRPDVSLVVRMVATVGNYDYILDWEFKPSGSIKFGVGLTGVLEVRGASYTHTDQIKEDAYGTLVAENTIGVYHDHFLTYYLDLDVDGEANSFVKNNLETIRVTDHSSPRKSYWTVVSETAKTEAEARVQLGLKQSELVVVNPNKKTKLGNPIGYRLIPGPATPTLLSYDDYPQLRGAFTENNVWVTPYNKSEKWAGGLYTDQSRGDDTLAVWSHRNRNIENKDIVLWYTVGFHHVPCQEDFPLMPTLSSGFEIRPTNFFESNPVLKAVHIGSTATAIAKDGFPKSGPPPSRYWHA</sequence>
<dbReference type="InterPro" id="IPR015798">
    <property type="entry name" value="Cu_amine_oxidase_C"/>
</dbReference>
<keyword evidence="13" id="KW-0732">Signal</keyword>
<feature type="signal peptide" evidence="13">
    <location>
        <begin position="1"/>
        <end position="23"/>
    </location>
</feature>
<dbReference type="PANTHER" id="PTHR10638">
    <property type="entry name" value="COPPER AMINE OXIDASE"/>
    <property type="match status" value="1"/>
</dbReference>
<keyword evidence="7 12" id="KW-0186">Copper</keyword>
<dbReference type="InterPro" id="IPR016182">
    <property type="entry name" value="Cu_amine_oxidase_N-reg"/>
</dbReference>
<evidence type="ECO:0000256" key="10">
    <source>
        <dbReference type="PIRSR" id="PIRSR600269-50"/>
    </source>
</evidence>
<evidence type="ECO:0000313" key="18">
    <source>
        <dbReference type="Proteomes" id="UP000516437"/>
    </source>
</evidence>
<dbReference type="GO" id="GO:0008131">
    <property type="term" value="F:primary methylamine oxidase activity"/>
    <property type="evidence" value="ECO:0007669"/>
    <property type="project" value="UniProtKB-EC"/>
</dbReference>
<protein>
    <recommendedName>
        <fullName evidence="12">Amine oxidase</fullName>
        <ecNumber evidence="12">1.4.3.-</ecNumber>
    </recommendedName>
</protein>
<comment type="catalytic activity">
    <reaction evidence="9">
        <text>a primary methyl amine + O2 + H2O = an aldehyde + H2O2 + NH4(+)</text>
        <dbReference type="Rhea" id="RHEA:16153"/>
        <dbReference type="ChEBI" id="CHEBI:15377"/>
        <dbReference type="ChEBI" id="CHEBI:15379"/>
        <dbReference type="ChEBI" id="CHEBI:16240"/>
        <dbReference type="ChEBI" id="CHEBI:17478"/>
        <dbReference type="ChEBI" id="CHEBI:28938"/>
        <dbReference type="ChEBI" id="CHEBI:228804"/>
        <dbReference type="EC" id="1.4.3.21"/>
    </reaction>
</comment>
<gene>
    <name evidence="17" type="ORF">CJ030_MR5G023114</name>
</gene>
<dbReference type="FunFam" id="3.10.450.40:FF:000012">
    <property type="entry name" value="Amine oxidase"/>
    <property type="match status" value="1"/>
</dbReference>
<dbReference type="InterPro" id="IPR049948">
    <property type="entry name" value="Cu_Am_ox_TPQ-bd"/>
</dbReference>
<evidence type="ECO:0000256" key="5">
    <source>
        <dbReference type="ARBA" id="ARBA00022772"/>
    </source>
</evidence>
<comment type="subunit">
    <text evidence="3">Homodimer.</text>
</comment>
<dbReference type="Proteomes" id="UP000516437">
    <property type="component" value="Chromosome 5"/>
</dbReference>
<comment type="cofactor">
    <cofactor evidence="12">
        <name>Cu cation</name>
        <dbReference type="ChEBI" id="CHEBI:23378"/>
    </cofactor>
    <text evidence="12">Contains 1 topaquinone per subunit.</text>
</comment>
<dbReference type="Gene3D" id="2.70.98.20">
    <property type="entry name" value="Copper amine oxidase, catalytic domain"/>
    <property type="match status" value="1"/>
</dbReference>
<name>A0A6A1VMT3_9ROSI</name>
<comment type="similarity">
    <text evidence="2 12">Belongs to the copper/topaquinone oxidase family.</text>
</comment>
<dbReference type="GO" id="GO:0005507">
    <property type="term" value="F:copper ion binding"/>
    <property type="evidence" value="ECO:0007669"/>
    <property type="project" value="InterPro"/>
</dbReference>
<evidence type="ECO:0000313" key="17">
    <source>
        <dbReference type="EMBL" id="KAB1214201.1"/>
    </source>
</evidence>
<dbReference type="GO" id="GO:0009308">
    <property type="term" value="P:amine metabolic process"/>
    <property type="evidence" value="ECO:0007669"/>
    <property type="project" value="UniProtKB-UniRule"/>
</dbReference>
<evidence type="ECO:0000256" key="11">
    <source>
        <dbReference type="PIRSR" id="PIRSR600269-51"/>
    </source>
</evidence>
<keyword evidence="5 10" id="KW-0801">TPQ</keyword>
<dbReference type="InterPro" id="IPR000269">
    <property type="entry name" value="Cu_amine_oxidase"/>
</dbReference>
<evidence type="ECO:0000256" key="13">
    <source>
        <dbReference type="SAM" id="SignalP"/>
    </source>
</evidence>
<feature type="domain" description="Copper amine oxidase N2-terminal" evidence="15">
    <location>
        <begin position="27"/>
        <end position="111"/>
    </location>
</feature>
<evidence type="ECO:0000256" key="7">
    <source>
        <dbReference type="ARBA" id="ARBA00023008"/>
    </source>
</evidence>
<dbReference type="FunFam" id="3.10.450.40:FF:000005">
    <property type="entry name" value="Amine oxidase"/>
    <property type="match status" value="1"/>
</dbReference>
<feature type="active site" description="Proton acceptor" evidence="10">
    <location>
        <position position="324"/>
    </location>
</feature>
<evidence type="ECO:0000256" key="1">
    <source>
        <dbReference type="ARBA" id="ARBA00001935"/>
    </source>
</evidence>
<dbReference type="InterPro" id="IPR015800">
    <property type="entry name" value="Cu_amine_oxidase_N2"/>
</dbReference>
<dbReference type="EC" id="1.4.3.-" evidence="12"/>
<evidence type="ECO:0000256" key="4">
    <source>
        <dbReference type="ARBA" id="ARBA00022723"/>
    </source>
</evidence>
<dbReference type="AlphaFoldDB" id="A0A6A1VMT3"/>
<evidence type="ECO:0000256" key="3">
    <source>
        <dbReference type="ARBA" id="ARBA00011738"/>
    </source>
</evidence>